<dbReference type="RefSeq" id="WP_011780240.1">
    <property type="nucleotide sequence ID" value="NZ_CP070380.1"/>
</dbReference>
<evidence type="ECO:0008006" key="5">
    <source>
        <dbReference type="Google" id="ProtNLM"/>
    </source>
</evidence>
<accession>A0ABT8HDJ8</accession>
<evidence type="ECO:0000256" key="2">
    <source>
        <dbReference type="SAM" id="SignalP"/>
    </source>
</evidence>
<protein>
    <recommendedName>
        <fullName evidence="5">Secreted protein</fullName>
    </recommendedName>
</protein>
<feature type="region of interest" description="Disordered" evidence="1">
    <location>
        <begin position="118"/>
        <end position="141"/>
    </location>
</feature>
<evidence type="ECO:0000313" key="3">
    <source>
        <dbReference type="EMBL" id="MDN4518826.1"/>
    </source>
</evidence>
<feature type="chain" id="PRO_5045251412" description="Secreted protein" evidence="2">
    <location>
        <begin position="30"/>
        <end position="141"/>
    </location>
</feature>
<dbReference type="Proteomes" id="UP001172687">
    <property type="component" value="Unassembled WGS sequence"/>
</dbReference>
<gene>
    <name evidence="3" type="ORF">QYF68_13445</name>
</gene>
<organism evidence="3 4">
    <name type="scientific">Mycolicibacterium austroafricanum</name>
    <name type="common">Mycobacterium austroafricanum</name>
    <dbReference type="NCBI Taxonomy" id="39687"/>
    <lineage>
        <taxon>Bacteria</taxon>
        <taxon>Bacillati</taxon>
        <taxon>Actinomycetota</taxon>
        <taxon>Actinomycetes</taxon>
        <taxon>Mycobacteriales</taxon>
        <taxon>Mycobacteriaceae</taxon>
        <taxon>Mycolicibacterium</taxon>
    </lineage>
</organism>
<keyword evidence="4" id="KW-1185">Reference proteome</keyword>
<sequence length="141" mass="14020">MLRTFAVLAATASLLAPTVAVGGAGSAGAQPAPTEPAPAACTFELTAPSVVNVSGTNVVTATVTTRACDGAVAYRTTACIQMQGASGPGQCAHGNGINPAQVFFQPYRPGANYTSTGRGCASKGNPPQPYCQENGPFSATL</sequence>
<keyword evidence="2" id="KW-0732">Signal</keyword>
<comment type="caution">
    <text evidence="3">The sequence shown here is derived from an EMBL/GenBank/DDBJ whole genome shotgun (WGS) entry which is preliminary data.</text>
</comment>
<feature type="signal peptide" evidence="2">
    <location>
        <begin position="1"/>
        <end position="29"/>
    </location>
</feature>
<evidence type="ECO:0000313" key="4">
    <source>
        <dbReference type="Proteomes" id="UP001172687"/>
    </source>
</evidence>
<dbReference type="EMBL" id="JAUHTC010000046">
    <property type="protein sequence ID" value="MDN4518826.1"/>
    <property type="molecule type" value="Genomic_DNA"/>
</dbReference>
<proteinExistence type="predicted"/>
<reference evidence="3" key="1">
    <citation type="submission" date="2023-07" db="EMBL/GenBank/DDBJ databases">
        <title>Degradation of tert-butanol by M. austroafricanum TBA100.</title>
        <authorList>
            <person name="Helbich S."/>
            <person name="Vainshtein Y."/>
        </authorList>
    </citation>
    <scope>NUCLEOTIDE SEQUENCE</scope>
    <source>
        <strain evidence="3">TBA100</strain>
    </source>
</reference>
<evidence type="ECO:0000256" key="1">
    <source>
        <dbReference type="SAM" id="MobiDB-lite"/>
    </source>
</evidence>
<name>A0ABT8HDJ8_MYCAO</name>